<proteinExistence type="predicted"/>
<feature type="region of interest" description="Disordered" evidence="1">
    <location>
        <begin position="1"/>
        <end position="117"/>
    </location>
</feature>
<dbReference type="Proteomes" id="UP000693970">
    <property type="component" value="Unassembled WGS sequence"/>
</dbReference>
<sequence>MLRYRAKKRDAYLQQLQSKDQYNPDRPTMPNPERWIPKHERSSNRRNNNNRGRNAVQNNKSSQGGGSQWDAERLDAAARRAGKVPMNNTGPSSANIKIGGGGPGTGSTAAPRGGRRR</sequence>
<dbReference type="OrthoDB" id="44924at2759"/>
<gene>
    <name evidence="2" type="ORF">IV203_030661</name>
</gene>
<evidence type="ECO:0000256" key="1">
    <source>
        <dbReference type="SAM" id="MobiDB-lite"/>
    </source>
</evidence>
<dbReference type="AlphaFoldDB" id="A0A9K3Q1V1"/>
<keyword evidence="3" id="KW-1185">Reference proteome</keyword>
<evidence type="ECO:0000313" key="2">
    <source>
        <dbReference type="EMBL" id="KAG7367918.1"/>
    </source>
</evidence>
<reference evidence="2" key="2">
    <citation type="submission" date="2021-04" db="EMBL/GenBank/DDBJ databases">
        <authorList>
            <person name="Podell S."/>
        </authorList>
    </citation>
    <scope>NUCLEOTIDE SEQUENCE</scope>
    <source>
        <strain evidence="2">Hildebrandi</strain>
    </source>
</reference>
<comment type="caution">
    <text evidence="2">The sequence shown here is derived from an EMBL/GenBank/DDBJ whole genome shotgun (WGS) entry which is preliminary data.</text>
</comment>
<accession>A0A9K3Q1V1</accession>
<dbReference type="EMBL" id="JAGRRH010000006">
    <property type="protein sequence ID" value="KAG7367918.1"/>
    <property type="molecule type" value="Genomic_DNA"/>
</dbReference>
<name>A0A9K3Q1V1_9STRA</name>
<feature type="compositionally biased region" description="Polar residues" evidence="1">
    <location>
        <begin position="86"/>
        <end position="95"/>
    </location>
</feature>
<feature type="compositionally biased region" description="Low complexity" evidence="1">
    <location>
        <begin position="45"/>
        <end position="54"/>
    </location>
</feature>
<protein>
    <submittedName>
        <fullName evidence="2">Uncharacterized protein</fullName>
    </submittedName>
</protein>
<evidence type="ECO:0000313" key="3">
    <source>
        <dbReference type="Proteomes" id="UP000693970"/>
    </source>
</evidence>
<feature type="compositionally biased region" description="Low complexity" evidence="1">
    <location>
        <begin position="106"/>
        <end position="117"/>
    </location>
</feature>
<organism evidence="2 3">
    <name type="scientific">Nitzschia inconspicua</name>
    <dbReference type="NCBI Taxonomy" id="303405"/>
    <lineage>
        <taxon>Eukaryota</taxon>
        <taxon>Sar</taxon>
        <taxon>Stramenopiles</taxon>
        <taxon>Ochrophyta</taxon>
        <taxon>Bacillariophyta</taxon>
        <taxon>Bacillariophyceae</taxon>
        <taxon>Bacillariophycidae</taxon>
        <taxon>Bacillariales</taxon>
        <taxon>Bacillariaceae</taxon>
        <taxon>Nitzschia</taxon>
    </lineage>
</organism>
<reference evidence="2" key="1">
    <citation type="journal article" date="2021" name="Sci. Rep.">
        <title>Diploid genomic architecture of Nitzschia inconspicua, an elite biomass production diatom.</title>
        <authorList>
            <person name="Oliver A."/>
            <person name="Podell S."/>
            <person name="Pinowska A."/>
            <person name="Traller J.C."/>
            <person name="Smith S.R."/>
            <person name="McClure R."/>
            <person name="Beliaev A."/>
            <person name="Bohutskyi P."/>
            <person name="Hill E.A."/>
            <person name="Rabines A."/>
            <person name="Zheng H."/>
            <person name="Allen L.Z."/>
            <person name="Kuo A."/>
            <person name="Grigoriev I.V."/>
            <person name="Allen A.E."/>
            <person name="Hazlebeck D."/>
            <person name="Allen E.E."/>
        </authorList>
    </citation>
    <scope>NUCLEOTIDE SEQUENCE</scope>
    <source>
        <strain evidence="2">Hildebrandi</strain>
    </source>
</reference>